<accession>A0A8X6X8L3</accession>
<evidence type="ECO:0000313" key="2">
    <source>
        <dbReference type="Proteomes" id="UP000886998"/>
    </source>
</evidence>
<evidence type="ECO:0000313" key="1">
    <source>
        <dbReference type="EMBL" id="GFY47999.1"/>
    </source>
</evidence>
<protein>
    <submittedName>
        <fullName evidence="1">Uncharacterized protein</fullName>
    </submittedName>
</protein>
<name>A0A8X6X8L3_9ARAC</name>
<comment type="caution">
    <text evidence="1">The sequence shown here is derived from an EMBL/GenBank/DDBJ whole genome shotgun (WGS) entry which is preliminary data.</text>
</comment>
<dbReference type="Proteomes" id="UP000886998">
    <property type="component" value="Unassembled WGS sequence"/>
</dbReference>
<proteinExistence type="predicted"/>
<sequence>MSPVIILRNMTADNRGLDVDCCLSGEITAPAHFQREPYQTIRKGLHRPSEWSCKAPTPQPIDSETDRGDILTPAHCPSITQSYIPLFFPSGLRSVSRLINIFKKSSISGNLSR</sequence>
<keyword evidence="2" id="KW-1185">Reference proteome</keyword>
<dbReference type="EMBL" id="BMAV01006266">
    <property type="protein sequence ID" value="GFY47999.1"/>
    <property type="molecule type" value="Genomic_DNA"/>
</dbReference>
<reference evidence="1" key="1">
    <citation type="submission" date="2020-08" db="EMBL/GenBank/DDBJ databases">
        <title>Multicomponent nature underlies the extraordinary mechanical properties of spider dragline silk.</title>
        <authorList>
            <person name="Kono N."/>
            <person name="Nakamura H."/>
            <person name="Mori M."/>
            <person name="Yoshida Y."/>
            <person name="Ohtoshi R."/>
            <person name="Malay A.D."/>
            <person name="Moran D.A.P."/>
            <person name="Tomita M."/>
            <person name="Numata K."/>
            <person name="Arakawa K."/>
        </authorList>
    </citation>
    <scope>NUCLEOTIDE SEQUENCE</scope>
</reference>
<gene>
    <name evidence="1" type="ORF">TNIN_300451</name>
</gene>
<dbReference type="AlphaFoldDB" id="A0A8X6X8L3"/>
<organism evidence="1 2">
    <name type="scientific">Trichonephila inaurata madagascariensis</name>
    <dbReference type="NCBI Taxonomy" id="2747483"/>
    <lineage>
        <taxon>Eukaryota</taxon>
        <taxon>Metazoa</taxon>
        <taxon>Ecdysozoa</taxon>
        <taxon>Arthropoda</taxon>
        <taxon>Chelicerata</taxon>
        <taxon>Arachnida</taxon>
        <taxon>Araneae</taxon>
        <taxon>Araneomorphae</taxon>
        <taxon>Entelegynae</taxon>
        <taxon>Araneoidea</taxon>
        <taxon>Nephilidae</taxon>
        <taxon>Trichonephila</taxon>
        <taxon>Trichonephila inaurata</taxon>
    </lineage>
</organism>